<keyword evidence="6 10" id="KW-0812">Transmembrane</keyword>
<dbReference type="EMBL" id="AP022345">
    <property type="protein sequence ID" value="BBU69672.1"/>
    <property type="molecule type" value="Genomic_DNA"/>
</dbReference>
<dbReference type="InterPro" id="IPR013525">
    <property type="entry name" value="ABC2_TM"/>
</dbReference>
<feature type="transmembrane region" description="Helical" evidence="10">
    <location>
        <begin position="117"/>
        <end position="146"/>
    </location>
</feature>
<keyword evidence="13" id="KW-1185">Reference proteome</keyword>
<comment type="subcellular location">
    <subcellularLocation>
        <location evidence="1">Cell membrane</location>
        <topology evidence="1">Multi-pass membrane protein</topology>
    </subcellularLocation>
</comment>
<evidence type="ECO:0000256" key="3">
    <source>
        <dbReference type="ARBA" id="ARBA00022448"/>
    </source>
</evidence>
<evidence type="ECO:0000256" key="6">
    <source>
        <dbReference type="ARBA" id="ARBA00022692"/>
    </source>
</evidence>
<dbReference type="GO" id="GO:0140359">
    <property type="term" value="F:ABC-type transporter activity"/>
    <property type="evidence" value="ECO:0007669"/>
    <property type="project" value="InterPro"/>
</dbReference>
<dbReference type="PRINTS" id="PR00164">
    <property type="entry name" value="ABC2TRNSPORT"/>
</dbReference>
<dbReference type="RefSeq" id="WP_162049635.1">
    <property type="nucleotide sequence ID" value="NZ_AP022345.1"/>
</dbReference>
<evidence type="ECO:0000256" key="9">
    <source>
        <dbReference type="ARBA" id="ARBA00023136"/>
    </source>
</evidence>
<name>A0A7R6QYB3_9RHOO</name>
<evidence type="ECO:0000313" key="12">
    <source>
        <dbReference type="EMBL" id="BBU69672.1"/>
    </source>
</evidence>
<dbReference type="OrthoDB" id="9814458at2"/>
<dbReference type="GO" id="GO:0015774">
    <property type="term" value="P:polysaccharide transport"/>
    <property type="evidence" value="ECO:0007669"/>
    <property type="project" value="UniProtKB-KW"/>
</dbReference>
<comment type="similarity">
    <text evidence="2">Belongs to the ABC-2 integral membrane protein family.</text>
</comment>
<dbReference type="GO" id="GO:0043190">
    <property type="term" value="C:ATP-binding cassette (ABC) transporter complex"/>
    <property type="evidence" value="ECO:0007669"/>
    <property type="project" value="InterPro"/>
</dbReference>
<proteinExistence type="inferred from homology"/>
<protein>
    <submittedName>
        <fullName evidence="12">Capsule polysaccharide export inner-membrane protein CtrC</fullName>
    </submittedName>
</protein>
<feature type="transmembrane region" description="Helical" evidence="10">
    <location>
        <begin position="243"/>
        <end position="264"/>
    </location>
</feature>
<feature type="domain" description="ABC-2 type transporter transmembrane" evidence="11">
    <location>
        <begin position="21"/>
        <end position="232"/>
    </location>
</feature>
<dbReference type="Proteomes" id="UP000463961">
    <property type="component" value="Chromosome"/>
</dbReference>
<dbReference type="InterPro" id="IPR000412">
    <property type="entry name" value="ABC_2_transport"/>
</dbReference>
<organism evidence="12 13">
    <name type="scientific">Fluviibacter phosphoraccumulans</name>
    <dbReference type="NCBI Taxonomy" id="1751046"/>
    <lineage>
        <taxon>Bacteria</taxon>
        <taxon>Pseudomonadati</taxon>
        <taxon>Pseudomonadota</taxon>
        <taxon>Betaproteobacteria</taxon>
        <taxon>Rhodocyclales</taxon>
        <taxon>Fluviibacteraceae</taxon>
        <taxon>Fluviibacter</taxon>
    </lineage>
</organism>
<keyword evidence="8" id="KW-0625">Polysaccharide transport</keyword>
<keyword evidence="5" id="KW-0762">Sugar transport</keyword>
<evidence type="ECO:0000256" key="5">
    <source>
        <dbReference type="ARBA" id="ARBA00022597"/>
    </source>
</evidence>
<evidence type="ECO:0000259" key="11">
    <source>
        <dbReference type="Pfam" id="PF01061"/>
    </source>
</evidence>
<dbReference type="Pfam" id="PF01061">
    <property type="entry name" value="ABC2_membrane"/>
    <property type="match status" value="1"/>
</dbReference>
<evidence type="ECO:0000256" key="1">
    <source>
        <dbReference type="ARBA" id="ARBA00004651"/>
    </source>
</evidence>
<feature type="transmembrane region" description="Helical" evidence="10">
    <location>
        <begin position="185"/>
        <end position="207"/>
    </location>
</feature>
<evidence type="ECO:0000256" key="2">
    <source>
        <dbReference type="ARBA" id="ARBA00007783"/>
    </source>
</evidence>
<keyword evidence="7 10" id="KW-1133">Transmembrane helix</keyword>
<keyword evidence="3" id="KW-0813">Transport</keyword>
<dbReference type="GO" id="GO:0015920">
    <property type="term" value="P:lipopolysaccharide transport"/>
    <property type="evidence" value="ECO:0007669"/>
    <property type="project" value="TreeGrafter"/>
</dbReference>
<feature type="transmembrane region" description="Helical" evidence="10">
    <location>
        <begin position="152"/>
        <end position="173"/>
    </location>
</feature>
<evidence type="ECO:0000256" key="7">
    <source>
        <dbReference type="ARBA" id="ARBA00022989"/>
    </source>
</evidence>
<reference evidence="13" key="1">
    <citation type="submission" date="2020-01" db="EMBL/GenBank/DDBJ databases">
        <title>Phosphoaccumulans saitamaens gen. nov., sp. nov., a polyphosphate accumulating bacterium isolated from surface river water.</title>
        <authorList>
            <person name="Watanabe K."/>
            <person name="Suda W."/>
        </authorList>
    </citation>
    <scope>NUCLEOTIDE SEQUENCE [LARGE SCALE GENOMIC DNA]</scope>
    <source>
        <strain evidence="13">ICHIAU1</strain>
    </source>
</reference>
<dbReference type="PANTHER" id="PTHR30413">
    <property type="entry name" value="INNER MEMBRANE TRANSPORT PERMEASE"/>
    <property type="match status" value="1"/>
</dbReference>
<accession>A0A7R6QYB3</accession>
<evidence type="ECO:0000256" key="8">
    <source>
        <dbReference type="ARBA" id="ARBA00023047"/>
    </source>
</evidence>
<feature type="transmembrane region" description="Helical" evidence="10">
    <location>
        <begin position="40"/>
        <end position="61"/>
    </location>
</feature>
<gene>
    <name evidence="12" type="primary">ctrC</name>
    <name evidence="12" type="ORF">ICHIAU1_19550</name>
</gene>
<dbReference type="PANTHER" id="PTHR30413:SF10">
    <property type="entry name" value="CAPSULE POLYSACCHARIDE EXPORT INNER-MEMBRANE PROTEIN CTRC"/>
    <property type="match status" value="1"/>
</dbReference>
<evidence type="ECO:0000256" key="10">
    <source>
        <dbReference type="SAM" id="Phobius"/>
    </source>
</evidence>
<keyword evidence="4" id="KW-1003">Cell membrane</keyword>
<evidence type="ECO:0000256" key="4">
    <source>
        <dbReference type="ARBA" id="ARBA00022475"/>
    </source>
</evidence>
<evidence type="ECO:0000313" key="13">
    <source>
        <dbReference type="Proteomes" id="UP000463961"/>
    </source>
</evidence>
<sequence length="270" mass="30736">MTKAYVHPTLLNNLKVQYQVIRALVLRQILLRWGRNNLGFLWMFLEPLIMISVIAGFVSLVNHSAFEKVHLGIEPIPFIFLGVSSAWTWRFVSHKCGGAFSGNIPLLEHRYIRPFDLFFSAAVVEILGVSTAFVVIYILLMLLGLLQLPHNIPLLIVAWSLMCWFALAYGIFFGAISGAFDFVDFVMRGVNVLFYIISGTFIAVAWVPPEYRDYALITPMIHGTEMLRHAYFGDKLETFEDPAYLIAWNVGLTFLALLIARASWLEDIRE</sequence>
<keyword evidence="9 10" id="KW-0472">Membrane</keyword>
<dbReference type="AlphaFoldDB" id="A0A7R6QYB3"/>